<comment type="caution">
    <text evidence="1">The sequence shown here is derived from an EMBL/GenBank/DDBJ whole genome shotgun (WGS) entry which is preliminary data.</text>
</comment>
<name>A0A2T2YHB5_9BACT</name>
<evidence type="ECO:0000313" key="2">
    <source>
        <dbReference type="Proteomes" id="UP000240357"/>
    </source>
</evidence>
<sequence>MYCKAQLLLGKLRKQHYFMTKVSYLKVFEVCKAFIYRDLRPMKKDAGLSADALILTDVVGNCFTRKPRTGIIIGGYFIPEVGTESPEELTIRY</sequence>
<evidence type="ECO:0000313" key="1">
    <source>
        <dbReference type="EMBL" id="PSR54858.1"/>
    </source>
</evidence>
<protein>
    <submittedName>
        <fullName evidence="1">Uncharacterized protein</fullName>
    </submittedName>
</protein>
<dbReference type="Proteomes" id="UP000240357">
    <property type="component" value="Unassembled WGS sequence"/>
</dbReference>
<dbReference type="EMBL" id="PYFT01000001">
    <property type="protein sequence ID" value="PSR54858.1"/>
    <property type="molecule type" value="Genomic_DNA"/>
</dbReference>
<reference evidence="1 2" key="1">
    <citation type="submission" date="2018-03" db="EMBL/GenBank/DDBJ databases">
        <title>Adhaeribacter sp. HMF7605 Genome sequencing and assembly.</title>
        <authorList>
            <person name="Kang H."/>
            <person name="Kang J."/>
            <person name="Cha I."/>
            <person name="Kim H."/>
            <person name="Joh K."/>
        </authorList>
    </citation>
    <scope>NUCLEOTIDE SEQUENCE [LARGE SCALE GENOMIC DNA]</scope>
    <source>
        <strain evidence="1 2">HMF7605</strain>
    </source>
</reference>
<gene>
    <name evidence="1" type="ORF">AHMF7605_15780</name>
</gene>
<dbReference type="AlphaFoldDB" id="A0A2T2YHB5"/>
<proteinExistence type="predicted"/>
<accession>A0A2T2YHB5</accession>
<organism evidence="1 2">
    <name type="scientific">Adhaeribacter arboris</name>
    <dbReference type="NCBI Taxonomy" id="2072846"/>
    <lineage>
        <taxon>Bacteria</taxon>
        <taxon>Pseudomonadati</taxon>
        <taxon>Bacteroidota</taxon>
        <taxon>Cytophagia</taxon>
        <taxon>Cytophagales</taxon>
        <taxon>Hymenobacteraceae</taxon>
        <taxon>Adhaeribacter</taxon>
    </lineage>
</organism>
<keyword evidence="2" id="KW-1185">Reference proteome</keyword>